<dbReference type="Proteomes" id="UP000003299">
    <property type="component" value="Unassembled WGS sequence"/>
</dbReference>
<comment type="caution">
    <text evidence="1">The sequence shown here is derived from an EMBL/GenBank/DDBJ whole genome shotgun (WGS) entry which is preliminary data.</text>
</comment>
<dbReference type="AlphaFoldDB" id="F0BI66"/>
<reference evidence="1 2" key="1">
    <citation type="journal article" date="2011" name="BMC Genomics">
        <title>Comparative genomics reveals diversity among xanthomonads infecting tomato and pepper.</title>
        <authorList>
            <person name="Potnis N."/>
            <person name="Krasileva K."/>
            <person name="Chow V."/>
            <person name="Almeida N.F."/>
            <person name="Patil P.B."/>
            <person name="Ryan R.P."/>
            <person name="Sharlach M."/>
            <person name="Behlau F."/>
            <person name="Dow J.M."/>
            <person name="Momol M.T."/>
            <person name="White F.F."/>
            <person name="Preston J.F."/>
            <person name="Vinatzer B.A."/>
            <person name="Koebnik R."/>
            <person name="Setubal J.C."/>
            <person name="Norman D.J."/>
            <person name="Staskawicz B.J."/>
            <person name="Jones J.B."/>
        </authorList>
    </citation>
    <scope>NUCLEOTIDE SEQUENCE [LARGE SCALE GENOMIC DNA]</scope>
    <source>
        <strain evidence="1 2">ATCC 35937</strain>
    </source>
</reference>
<accession>F0BI66</accession>
<evidence type="ECO:0000313" key="1">
    <source>
        <dbReference type="EMBL" id="EGD07831.1"/>
    </source>
</evidence>
<protein>
    <submittedName>
        <fullName evidence="1">Uncharacterized protein</fullName>
    </submittedName>
</protein>
<sequence>MEQHLQTTNEYSDGGMTVTFAVFLPRDQQWTDPIATAIYRPLSHPD</sequence>
<evidence type="ECO:0000313" key="2">
    <source>
        <dbReference type="Proteomes" id="UP000003299"/>
    </source>
</evidence>
<gene>
    <name evidence="1" type="ORF">XVE_3967</name>
</gene>
<proteinExistence type="predicted"/>
<organism evidence="1 2">
    <name type="scientific">Xanthomonas vesicatoria ATCC 35937</name>
    <dbReference type="NCBI Taxonomy" id="925775"/>
    <lineage>
        <taxon>Bacteria</taxon>
        <taxon>Pseudomonadati</taxon>
        <taxon>Pseudomonadota</taxon>
        <taxon>Gammaproteobacteria</taxon>
        <taxon>Lysobacterales</taxon>
        <taxon>Lysobacteraceae</taxon>
        <taxon>Xanthomonas</taxon>
    </lineage>
</organism>
<name>F0BI66_9XANT</name>
<dbReference type="EMBL" id="AEQV01000175">
    <property type="protein sequence ID" value="EGD07831.1"/>
    <property type="molecule type" value="Genomic_DNA"/>
</dbReference>